<dbReference type="NCBIfam" id="TIGR02177">
    <property type="entry name" value="PorB_KorB"/>
    <property type="match status" value="1"/>
</dbReference>
<evidence type="ECO:0000256" key="4">
    <source>
        <dbReference type="ARBA" id="ARBA00022723"/>
    </source>
</evidence>
<comment type="cofactor">
    <cofactor evidence="1">
        <name>Mg(2+)</name>
        <dbReference type="ChEBI" id="CHEBI:18420"/>
    </cofactor>
</comment>
<gene>
    <name evidence="12" type="ORF">BET03_10450</name>
</gene>
<dbReference type="GO" id="GO:0030976">
    <property type="term" value="F:thiamine pyrophosphate binding"/>
    <property type="evidence" value="ECO:0007669"/>
    <property type="project" value="InterPro"/>
</dbReference>
<protein>
    <submittedName>
        <fullName evidence="12">2-oxoacid ferredoxin oxidoreductase</fullName>
    </submittedName>
</protein>
<keyword evidence="5" id="KW-0460">Magnesium</keyword>
<dbReference type="RefSeq" id="WP_120168266.1">
    <property type="nucleotide sequence ID" value="NZ_MCIB01000009.1"/>
</dbReference>
<dbReference type="InterPro" id="IPR051457">
    <property type="entry name" value="2-oxoacid:Fd_oxidoreductase"/>
</dbReference>
<evidence type="ECO:0000256" key="5">
    <source>
        <dbReference type="ARBA" id="ARBA00022842"/>
    </source>
</evidence>
<evidence type="ECO:0000256" key="3">
    <source>
        <dbReference type="ARBA" id="ARBA00001966"/>
    </source>
</evidence>
<dbReference type="Proteomes" id="UP000284177">
    <property type="component" value="Unassembled WGS sequence"/>
</dbReference>
<dbReference type="PANTHER" id="PTHR48084:SF4">
    <property type="entry name" value="2-OXOGLUTARATE OXIDOREDUCTASE SUBUNIT KORB"/>
    <property type="match status" value="1"/>
</dbReference>
<dbReference type="GO" id="GO:0045333">
    <property type="term" value="P:cellular respiration"/>
    <property type="evidence" value="ECO:0007669"/>
    <property type="project" value="UniProtKB-ARBA"/>
</dbReference>
<name>A0A419T5M6_9FIRM</name>
<feature type="domain" description="Pyruvate ferredoxin oxidoreductase beta subunit C-terminal" evidence="11">
    <location>
        <begin position="200"/>
        <end position="264"/>
    </location>
</feature>
<dbReference type="Pfam" id="PF02775">
    <property type="entry name" value="TPP_enzyme_C"/>
    <property type="match status" value="1"/>
</dbReference>
<comment type="cofactor">
    <cofactor evidence="2">
        <name>thiamine diphosphate</name>
        <dbReference type="ChEBI" id="CHEBI:58937"/>
    </cofactor>
</comment>
<dbReference type="CDD" id="cd03375">
    <property type="entry name" value="TPP_OGFOR"/>
    <property type="match status" value="1"/>
</dbReference>
<dbReference type="PANTHER" id="PTHR48084">
    <property type="entry name" value="2-OXOGLUTARATE OXIDOREDUCTASE SUBUNIT KORB-RELATED"/>
    <property type="match status" value="1"/>
</dbReference>
<keyword evidence="7" id="KW-0408">Iron</keyword>
<evidence type="ECO:0000256" key="8">
    <source>
        <dbReference type="ARBA" id="ARBA00023014"/>
    </source>
</evidence>
<dbReference type="InterPro" id="IPR032686">
    <property type="entry name" value="PFO_beta_C"/>
</dbReference>
<keyword evidence="6" id="KW-0560">Oxidoreductase</keyword>
<keyword evidence="4" id="KW-0479">Metal-binding</keyword>
<evidence type="ECO:0000259" key="10">
    <source>
        <dbReference type="Pfam" id="PF02775"/>
    </source>
</evidence>
<sequence length="287" mass="32138">MTTDINLFNSMDENAWCPGCGNFGILNALKEALSELDLKPHEVLITSGIGQAAKLPHYINVNGFNGLHGRAVPPAVGAKIANKNLKVIVNTGDGDSYGEGGNHIIHNIRRNIDITHFVHDNQIYGLTKGQGSPTTAKGQKTTLQLEGVKVDPFNPISFAISLGCSFVARAFSGDKEHLVYVMKEAIKHKGYALVDILQPCVSFNKVNTYRWYKERVYKLDKNYDCTNKEEAFKKAFEWGDEGIPIGIIYKEKKSTYIDRTPQLNSKPPLINREWKPVYAEKFMEDFI</sequence>
<dbReference type="Pfam" id="PF12367">
    <property type="entry name" value="PFO_beta_C"/>
    <property type="match status" value="1"/>
</dbReference>
<dbReference type="InterPro" id="IPR029061">
    <property type="entry name" value="THDP-binding"/>
</dbReference>
<keyword evidence="9" id="KW-0786">Thiamine pyrophosphate</keyword>
<evidence type="ECO:0000256" key="9">
    <source>
        <dbReference type="ARBA" id="ARBA00023052"/>
    </source>
</evidence>
<evidence type="ECO:0000256" key="7">
    <source>
        <dbReference type="ARBA" id="ARBA00023004"/>
    </source>
</evidence>
<evidence type="ECO:0000256" key="2">
    <source>
        <dbReference type="ARBA" id="ARBA00001964"/>
    </source>
</evidence>
<dbReference type="EMBL" id="MCIB01000009">
    <property type="protein sequence ID" value="RKD32745.1"/>
    <property type="molecule type" value="Genomic_DNA"/>
</dbReference>
<evidence type="ECO:0000313" key="12">
    <source>
        <dbReference type="EMBL" id="RKD32745.1"/>
    </source>
</evidence>
<keyword evidence="13" id="KW-1185">Reference proteome</keyword>
<evidence type="ECO:0000313" key="13">
    <source>
        <dbReference type="Proteomes" id="UP000284177"/>
    </source>
</evidence>
<evidence type="ECO:0000259" key="11">
    <source>
        <dbReference type="Pfam" id="PF12367"/>
    </source>
</evidence>
<reference evidence="12 13" key="1">
    <citation type="submission" date="2016-08" db="EMBL/GenBank/DDBJ databases">
        <title>Novel Firmicutes and Novel Genomes.</title>
        <authorList>
            <person name="Poppleton D.I."/>
            <person name="Gribaldo S."/>
        </authorList>
    </citation>
    <scope>NUCLEOTIDE SEQUENCE [LARGE SCALE GENOMIC DNA]</scope>
    <source>
        <strain evidence="12 13">CTT3</strain>
    </source>
</reference>
<comment type="cofactor">
    <cofactor evidence="3">
        <name>[4Fe-4S] cluster</name>
        <dbReference type="ChEBI" id="CHEBI:49883"/>
    </cofactor>
</comment>
<comment type="caution">
    <text evidence="12">The sequence shown here is derived from an EMBL/GenBank/DDBJ whole genome shotgun (WGS) entry which is preliminary data.</text>
</comment>
<dbReference type="Gene3D" id="3.40.50.970">
    <property type="match status" value="1"/>
</dbReference>
<dbReference type="OrthoDB" id="9775140at2"/>
<organism evidence="12 13">
    <name type="scientific">Thermohalobacter berrensis</name>
    <dbReference type="NCBI Taxonomy" id="99594"/>
    <lineage>
        <taxon>Bacteria</taxon>
        <taxon>Bacillati</taxon>
        <taxon>Bacillota</taxon>
        <taxon>Tissierellia</taxon>
        <taxon>Tissierellales</taxon>
        <taxon>Thermohalobacteraceae</taxon>
        <taxon>Thermohalobacter</taxon>
    </lineage>
</organism>
<proteinExistence type="predicted"/>
<dbReference type="SUPFAM" id="SSF52518">
    <property type="entry name" value="Thiamin diphosphate-binding fold (THDP-binding)"/>
    <property type="match status" value="1"/>
</dbReference>
<dbReference type="GO" id="GO:0046872">
    <property type="term" value="F:metal ion binding"/>
    <property type="evidence" value="ECO:0007669"/>
    <property type="project" value="UniProtKB-KW"/>
</dbReference>
<keyword evidence="8" id="KW-0411">Iron-sulfur</keyword>
<dbReference type="GO" id="GO:0051536">
    <property type="term" value="F:iron-sulfur cluster binding"/>
    <property type="evidence" value="ECO:0007669"/>
    <property type="project" value="UniProtKB-KW"/>
</dbReference>
<dbReference type="InterPro" id="IPR011896">
    <property type="entry name" value="OFOB"/>
</dbReference>
<dbReference type="InterPro" id="IPR011766">
    <property type="entry name" value="TPP_enzyme_TPP-bd"/>
</dbReference>
<evidence type="ECO:0000256" key="1">
    <source>
        <dbReference type="ARBA" id="ARBA00001946"/>
    </source>
</evidence>
<dbReference type="GO" id="GO:0016625">
    <property type="term" value="F:oxidoreductase activity, acting on the aldehyde or oxo group of donors, iron-sulfur protein as acceptor"/>
    <property type="evidence" value="ECO:0007669"/>
    <property type="project" value="UniProtKB-ARBA"/>
</dbReference>
<accession>A0A419T5M6</accession>
<feature type="domain" description="Thiamine pyrophosphate enzyme TPP-binding" evidence="10">
    <location>
        <begin position="53"/>
        <end position="196"/>
    </location>
</feature>
<evidence type="ECO:0000256" key="6">
    <source>
        <dbReference type="ARBA" id="ARBA00023002"/>
    </source>
</evidence>
<dbReference type="AlphaFoldDB" id="A0A419T5M6"/>